<dbReference type="PROSITE" id="PS50928">
    <property type="entry name" value="ABC_TM1"/>
    <property type="match status" value="1"/>
</dbReference>
<dbReference type="CDD" id="cd06261">
    <property type="entry name" value="TM_PBP2"/>
    <property type="match status" value="1"/>
</dbReference>
<dbReference type="EMBL" id="DSGB01000004">
    <property type="protein sequence ID" value="HER95813.1"/>
    <property type="molecule type" value="Genomic_DNA"/>
</dbReference>
<gene>
    <name evidence="9" type="ORF">ENO59_04770</name>
</gene>
<dbReference type="Pfam" id="PF00528">
    <property type="entry name" value="BPD_transp_1"/>
    <property type="match status" value="1"/>
</dbReference>
<sequence>MNYRWIRLGHHLLGYAGLVLLAMWTLLPLGWMVAVSLMPSGAASTSPVPLWPDTPTLVQYATLFAHFHMARYLANSLIISGSITLGALLLNAMAGYAFAVLRFRGREALLRLLLMALLIPIHITILPLFLMLRAMGLINSYLGVILPNLASVLGIFLMYQFMRTLPLSLIEAARMDGASEFQIFWRVALPLSRPMLASVGMLTFLGAWNDFLWPLVVLTQHTHYTLPVALANLAGEHVQDVELMMAGSVVTILPVLLLFLGLQRFYLPVLLRSGLAG</sequence>
<feature type="transmembrane region" description="Helical" evidence="7">
    <location>
        <begin position="77"/>
        <end position="101"/>
    </location>
</feature>
<comment type="caution">
    <text evidence="9">The sequence shown here is derived from an EMBL/GenBank/DDBJ whole genome shotgun (WGS) entry which is preliminary data.</text>
</comment>
<protein>
    <submittedName>
        <fullName evidence="9">Carbohydrate ABC transporter permease</fullName>
    </submittedName>
</protein>
<evidence type="ECO:0000256" key="4">
    <source>
        <dbReference type="ARBA" id="ARBA00022692"/>
    </source>
</evidence>
<dbReference type="InterPro" id="IPR000515">
    <property type="entry name" value="MetI-like"/>
</dbReference>
<dbReference type="GO" id="GO:0055085">
    <property type="term" value="P:transmembrane transport"/>
    <property type="evidence" value="ECO:0007669"/>
    <property type="project" value="InterPro"/>
</dbReference>
<reference evidence="9" key="1">
    <citation type="journal article" date="2020" name="mSystems">
        <title>Genome- and Community-Level Interaction Insights into Carbon Utilization and Element Cycling Functions of Hydrothermarchaeota in Hydrothermal Sediment.</title>
        <authorList>
            <person name="Zhou Z."/>
            <person name="Liu Y."/>
            <person name="Xu W."/>
            <person name="Pan J."/>
            <person name="Luo Z.H."/>
            <person name="Li M."/>
        </authorList>
    </citation>
    <scope>NUCLEOTIDE SEQUENCE [LARGE SCALE GENOMIC DNA]</scope>
    <source>
        <strain evidence="9">SpSt-143</strain>
    </source>
</reference>
<keyword evidence="4 7" id="KW-0812">Transmembrane</keyword>
<keyword evidence="6 7" id="KW-0472">Membrane</keyword>
<evidence type="ECO:0000256" key="7">
    <source>
        <dbReference type="RuleBase" id="RU363032"/>
    </source>
</evidence>
<evidence type="ECO:0000256" key="5">
    <source>
        <dbReference type="ARBA" id="ARBA00022989"/>
    </source>
</evidence>
<organism evidence="9">
    <name type="scientific">Rhodothermus marinus</name>
    <name type="common">Rhodothermus obamensis</name>
    <dbReference type="NCBI Taxonomy" id="29549"/>
    <lineage>
        <taxon>Bacteria</taxon>
        <taxon>Pseudomonadati</taxon>
        <taxon>Rhodothermota</taxon>
        <taxon>Rhodothermia</taxon>
        <taxon>Rhodothermales</taxon>
        <taxon>Rhodothermaceae</taxon>
        <taxon>Rhodothermus</taxon>
    </lineage>
</organism>
<dbReference type="Gene3D" id="1.10.3720.10">
    <property type="entry name" value="MetI-like"/>
    <property type="match status" value="1"/>
</dbReference>
<evidence type="ECO:0000256" key="6">
    <source>
        <dbReference type="ARBA" id="ARBA00023136"/>
    </source>
</evidence>
<feature type="transmembrane region" description="Helical" evidence="7">
    <location>
        <begin position="243"/>
        <end position="262"/>
    </location>
</feature>
<comment type="subcellular location">
    <subcellularLocation>
        <location evidence="1 7">Cell membrane</location>
        <topology evidence="1 7">Multi-pass membrane protein</topology>
    </subcellularLocation>
</comment>
<feature type="transmembrane region" description="Helical" evidence="7">
    <location>
        <begin position="183"/>
        <end position="208"/>
    </location>
</feature>
<feature type="transmembrane region" description="Helical" evidence="7">
    <location>
        <begin position="108"/>
        <end position="132"/>
    </location>
</feature>
<dbReference type="GO" id="GO:0005886">
    <property type="term" value="C:plasma membrane"/>
    <property type="evidence" value="ECO:0007669"/>
    <property type="project" value="UniProtKB-SubCell"/>
</dbReference>
<dbReference type="SUPFAM" id="SSF161098">
    <property type="entry name" value="MetI-like"/>
    <property type="match status" value="1"/>
</dbReference>
<evidence type="ECO:0000313" key="9">
    <source>
        <dbReference type="EMBL" id="HER95813.1"/>
    </source>
</evidence>
<proteinExistence type="inferred from homology"/>
<feature type="transmembrane region" description="Helical" evidence="7">
    <location>
        <begin position="12"/>
        <end position="34"/>
    </location>
</feature>
<keyword evidence="2 7" id="KW-0813">Transport</keyword>
<evidence type="ECO:0000256" key="1">
    <source>
        <dbReference type="ARBA" id="ARBA00004651"/>
    </source>
</evidence>
<dbReference type="InterPro" id="IPR035906">
    <property type="entry name" value="MetI-like_sf"/>
</dbReference>
<evidence type="ECO:0000256" key="3">
    <source>
        <dbReference type="ARBA" id="ARBA00022475"/>
    </source>
</evidence>
<feature type="transmembrane region" description="Helical" evidence="7">
    <location>
        <begin position="138"/>
        <end position="162"/>
    </location>
</feature>
<dbReference type="PANTHER" id="PTHR43744">
    <property type="entry name" value="ABC TRANSPORTER PERMEASE PROTEIN MG189-RELATED-RELATED"/>
    <property type="match status" value="1"/>
</dbReference>
<keyword evidence="3" id="KW-1003">Cell membrane</keyword>
<dbReference type="AlphaFoldDB" id="A0A7V2F6D7"/>
<comment type="similarity">
    <text evidence="7">Belongs to the binding-protein-dependent transport system permease family.</text>
</comment>
<keyword evidence="5 7" id="KW-1133">Transmembrane helix</keyword>
<evidence type="ECO:0000259" key="8">
    <source>
        <dbReference type="PROSITE" id="PS50928"/>
    </source>
</evidence>
<accession>A0A7V2F6D7</accession>
<feature type="domain" description="ABC transmembrane type-1" evidence="8">
    <location>
        <begin position="73"/>
        <end position="262"/>
    </location>
</feature>
<dbReference type="PANTHER" id="PTHR43744:SF12">
    <property type="entry name" value="ABC TRANSPORTER PERMEASE PROTEIN MG189-RELATED"/>
    <property type="match status" value="1"/>
</dbReference>
<name>A0A7V2F6D7_RHOMR</name>
<evidence type="ECO:0000256" key="2">
    <source>
        <dbReference type="ARBA" id="ARBA00022448"/>
    </source>
</evidence>